<protein>
    <submittedName>
        <fullName evidence="1">CoA transferase</fullName>
    </submittedName>
</protein>
<keyword evidence="2" id="KW-1185">Reference proteome</keyword>
<dbReference type="InterPro" id="IPR050509">
    <property type="entry name" value="CoA-transferase_III"/>
</dbReference>
<organism evidence="1 2">
    <name type="scientific">Achromobacter pulmonis</name>
    <dbReference type="NCBI Taxonomy" id="1389932"/>
    <lineage>
        <taxon>Bacteria</taxon>
        <taxon>Pseudomonadati</taxon>
        <taxon>Pseudomonadota</taxon>
        <taxon>Betaproteobacteria</taxon>
        <taxon>Burkholderiales</taxon>
        <taxon>Alcaligenaceae</taxon>
        <taxon>Achromobacter</taxon>
    </lineage>
</organism>
<dbReference type="AlphaFoldDB" id="A0A2N8KK04"/>
<accession>A0A2N8KK04</accession>
<evidence type="ECO:0000313" key="2">
    <source>
        <dbReference type="Proteomes" id="UP000235994"/>
    </source>
</evidence>
<proteinExistence type="predicted"/>
<dbReference type="EMBL" id="POQS01000003">
    <property type="protein sequence ID" value="PND33781.1"/>
    <property type="molecule type" value="Genomic_DNA"/>
</dbReference>
<dbReference type="PANTHER" id="PTHR48228">
    <property type="entry name" value="SUCCINYL-COA--D-CITRAMALATE COA-TRANSFERASE"/>
    <property type="match status" value="1"/>
</dbReference>
<dbReference type="Proteomes" id="UP000235994">
    <property type="component" value="Unassembled WGS sequence"/>
</dbReference>
<name>A0A2N8KK04_9BURK</name>
<keyword evidence="1" id="KW-0808">Transferase</keyword>
<dbReference type="GO" id="GO:0016740">
    <property type="term" value="F:transferase activity"/>
    <property type="evidence" value="ECO:0007669"/>
    <property type="project" value="UniProtKB-KW"/>
</dbReference>
<dbReference type="InterPro" id="IPR044855">
    <property type="entry name" value="CoA-Trfase_III_dom3_sf"/>
</dbReference>
<comment type="caution">
    <text evidence="1">The sequence shown here is derived from an EMBL/GenBank/DDBJ whole genome shotgun (WGS) entry which is preliminary data.</text>
</comment>
<sequence>MNRDKQEPVRGNVLEGVRVIEIAGIGPGPFCAMHLADLGADVITVQRPDGRAGSLGYETSIQRGKRAIALDLKTDEGRDTLLRLVEHADVLIEAMRPGVAERLGLGPQACRARNPRLVYGRMTGWGQSGPMAQMAGHDANYIALSGALWNAGPADAVPVTPFSVVGDIAGGALYLSIGILAGVLKARRSGQGCVVDAAIVDGSAHSQQLLLAARAKGIIAAERSRSLPNAAPFYASYRCADGGFITVGAIEPQFYALLLERLELAGDPEFADQWDRSRWPRRKERLQALFERRSRAEWWAVFEGSDACVVPVLEPGEAALDPHNRARDIYFERDGFLQAAPAPRFDGARAEPGPVPRAGQHTREILAVLDEHGSGAVWRDAAGPRD</sequence>
<reference evidence="1 2" key="1">
    <citation type="submission" date="2018-01" db="EMBL/GenBank/DDBJ databases">
        <title>The draft genome of an aniline degradation strain ANB-1.</title>
        <authorList>
            <person name="Zhang L."/>
            <person name="Jiang J."/>
        </authorList>
    </citation>
    <scope>NUCLEOTIDE SEQUENCE [LARGE SCALE GENOMIC DNA]</scope>
    <source>
        <strain evidence="1 2">ANB-1</strain>
    </source>
</reference>
<gene>
    <name evidence="1" type="ORF">C1I89_13290</name>
</gene>
<dbReference type="Gene3D" id="3.30.1540.10">
    <property type="entry name" value="formyl-coa transferase, domain 3"/>
    <property type="match status" value="1"/>
</dbReference>
<dbReference type="InterPro" id="IPR003673">
    <property type="entry name" value="CoA-Trfase_fam_III"/>
</dbReference>
<dbReference type="Pfam" id="PF02515">
    <property type="entry name" value="CoA_transf_3"/>
    <property type="match status" value="1"/>
</dbReference>
<evidence type="ECO:0000313" key="1">
    <source>
        <dbReference type="EMBL" id="PND33781.1"/>
    </source>
</evidence>
<dbReference type="PANTHER" id="PTHR48228:SF5">
    <property type="entry name" value="ALPHA-METHYLACYL-COA RACEMASE"/>
    <property type="match status" value="1"/>
</dbReference>
<dbReference type="Gene3D" id="3.40.50.10540">
    <property type="entry name" value="Crotonobetainyl-coa:carnitine coa-transferase, domain 1"/>
    <property type="match status" value="1"/>
</dbReference>
<dbReference type="InterPro" id="IPR023606">
    <property type="entry name" value="CoA-Trfase_III_dom_1_sf"/>
</dbReference>
<dbReference type="SUPFAM" id="SSF89796">
    <property type="entry name" value="CoA-transferase family III (CaiB/BaiF)"/>
    <property type="match status" value="1"/>
</dbReference>